<evidence type="ECO:0000256" key="5">
    <source>
        <dbReference type="ARBA" id="ARBA00023125"/>
    </source>
</evidence>
<dbReference type="InterPro" id="IPR012340">
    <property type="entry name" value="NA-bd_OB-fold"/>
</dbReference>
<dbReference type="GO" id="GO:0008270">
    <property type="term" value="F:zinc ion binding"/>
    <property type="evidence" value="ECO:0007669"/>
    <property type="project" value="UniProtKB-KW"/>
</dbReference>
<accession>A0A8S9LBC5</accession>
<dbReference type="InterPro" id="IPR047192">
    <property type="entry name" value="Euk_RPA1_DBD_C"/>
</dbReference>
<keyword evidence="2" id="KW-0479">Metal-binding</keyword>
<name>A0A8S9LBC5_BRACR</name>
<proteinExistence type="inferred from homology"/>
<evidence type="ECO:0000256" key="2">
    <source>
        <dbReference type="ARBA" id="ARBA00022723"/>
    </source>
</evidence>
<gene>
    <name evidence="8" type="ORF">F2Q70_00027793</name>
</gene>
<sequence length="279" mass="30557">MIRSVQGSDLKDAAVMTRVVVRFVIEPNVVVYLSLWDEAAATFRGLISSGERAQSVTVVTTVNPKIFGGSESIKKKEHVSIRDLNKFISNSDEQTQEAEFICKARVLEVLQQNGWSFISCTGCSRKLDQSGNSLRCNRCVNANVTGVIKYRIELSVDDGNDNATFVVFDREMLSLIKKDAATLTVEQLPQCLGELGGKEFVFQIHVTPFNFTPNHRTFTVCGISDHIEPETFNTKEASIVGGESGETSASAGASVEGEAYDPNPTGGQVKDGNRKRPRE</sequence>
<reference evidence="8" key="1">
    <citation type="submission" date="2019-12" db="EMBL/GenBank/DDBJ databases">
        <title>Genome sequencing and annotation of Brassica cretica.</title>
        <authorList>
            <person name="Studholme D.J."/>
            <person name="Sarris P.F."/>
        </authorList>
    </citation>
    <scope>NUCLEOTIDE SEQUENCE</scope>
    <source>
        <strain evidence="8">PFS-102/07</strain>
        <tissue evidence="8">Leaf</tissue>
    </source>
</reference>
<keyword evidence="3" id="KW-0863">Zinc-finger</keyword>
<dbReference type="PANTHER" id="PTHR47165:SF4">
    <property type="entry name" value="OS03G0429900 PROTEIN"/>
    <property type="match status" value="1"/>
</dbReference>
<protein>
    <recommendedName>
        <fullName evidence="7">Replication factor A C-terminal domain-containing protein</fullName>
    </recommendedName>
</protein>
<dbReference type="GO" id="GO:0003677">
    <property type="term" value="F:DNA binding"/>
    <property type="evidence" value="ECO:0007669"/>
    <property type="project" value="UniProtKB-KW"/>
</dbReference>
<dbReference type="PANTHER" id="PTHR47165">
    <property type="entry name" value="OS03G0429900 PROTEIN"/>
    <property type="match status" value="1"/>
</dbReference>
<feature type="domain" description="Replication factor A C-terminal" evidence="7">
    <location>
        <begin position="101"/>
        <end position="203"/>
    </location>
</feature>
<keyword evidence="5" id="KW-0238">DNA-binding</keyword>
<evidence type="ECO:0000256" key="4">
    <source>
        <dbReference type="ARBA" id="ARBA00022833"/>
    </source>
</evidence>
<evidence type="ECO:0000313" key="8">
    <source>
        <dbReference type="EMBL" id="KAF2603267.1"/>
    </source>
</evidence>
<dbReference type="AlphaFoldDB" id="A0A8S9LBC5"/>
<dbReference type="EMBL" id="QGKY02000094">
    <property type="protein sequence ID" value="KAF2603267.1"/>
    <property type="molecule type" value="Genomic_DNA"/>
</dbReference>
<organism evidence="8">
    <name type="scientific">Brassica cretica</name>
    <name type="common">Mustard</name>
    <dbReference type="NCBI Taxonomy" id="69181"/>
    <lineage>
        <taxon>Eukaryota</taxon>
        <taxon>Viridiplantae</taxon>
        <taxon>Streptophyta</taxon>
        <taxon>Embryophyta</taxon>
        <taxon>Tracheophyta</taxon>
        <taxon>Spermatophyta</taxon>
        <taxon>Magnoliopsida</taxon>
        <taxon>eudicotyledons</taxon>
        <taxon>Gunneridae</taxon>
        <taxon>Pentapetalae</taxon>
        <taxon>rosids</taxon>
        <taxon>malvids</taxon>
        <taxon>Brassicales</taxon>
        <taxon>Brassicaceae</taxon>
        <taxon>Brassiceae</taxon>
        <taxon>Brassica</taxon>
    </lineage>
</organism>
<comment type="similarity">
    <text evidence="1">Belongs to the replication factor A protein 1 family.</text>
</comment>
<evidence type="ECO:0000256" key="6">
    <source>
        <dbReference type="SAM" id="MobiDB-lite"/>
    </source>
</evidence>
<dbReference type="Gene3D" id="2.40.50.140">
    <property type="entry name" value="Nucleic acid-binding proteins"/>
    <property type="match status" value="1"/>
</dbReference>
<comment type="caution">
    <text evidence="8">The sequence shown here is derived from an EMBL/GenBank/DDBJ whole genome shotgun (WGS) entry which is preliminary data.</text>
</comment>
<evidence type="ECO:0000256" key="1">
    <source>
        <dbReference type="ARBA" id="ARBA00005690"/>
    </source>
</evidence>
<dbReference type="InterPro" id="IPR013955">
    <property type="entry name" value="Rep_factor-A_C"/>
</dbReference>
<dbReference type="SUPFAM" id="SSF50249">
    <property type="entry name" value="Nucleic acid-binding proteins"/>
    <property type="match status" value="1"/>
</dbReference>
<keyword evidence="4" id="KW-0862">Zinc</keyword>
<feature type="compositionally biased region" description="Low complexity" evidence="6">
    <location>
        <begin position="245"/>
        <end position="257"/>
    </location>
</feature>
<evidence type="ECO:0000259" key="7">
    <source>
        <dbReference type="Pfam" id="PF08646"/>
    </source>
</evidence>
<dbReference type="Pfam" id="PF08646">
    <property type="entry name" value="Rep_fac-A_C"/>
    <property type="match status" value="1"/>
</dbReference>
<evidence type="ECO:0000256" key="3">
    <source>
        <dbReference type="ARBA" id="ARBA00022771"/>
    </source>
</evidence>
<dbReference type="CDD" id="cd04476">
    <property type="entry name" value="RPA1_DBD_C"/>
    <property type="match status" value="1"/>
</dbReference>
<feature type="region of interest" description="Disordered" evidence="6">
    <location>
        <begin position="236"/>
        <end position="279"/>
    </location>
</feature>